<evidence type="ECO:0008006" key="3">
    <source>
        <dbReference type="Google" id="ProtNLM"/>
    </source>
</evidence>
<dbReference type="Proteomes" id="UP001152604">
    <property type="component" value="Unassembled WGS sequence"/>
</dbReference>
<dbReference type="InterPro" id="IPR012808">
    <property type="entry name" value="CHP02453"/>
</dbReference>
<comment type="caution">
    <text evidence="1">The sequence shown here is derived from an EMBL/GenBank/DDBJ whole genome shotgun (WGS) entry which is preliminary data.</text>
</comment>
<proteinExistence type="predicted"/>
<reference evidence="1" key="1">
    <citation type="submission" date="2022-03" db="EMBL/GenBank/DDBJ databases">
        <authorList>
            <person name="Brunel B."/>
        </authorList>
    </citation>
    <scope>NUCLEOTIDE SEQUENCE</scope>
    <source>
        <strain evidence="1">STM4922sample</strain>
    </source>
</reference>
<dbReference type="RefSeq" id="WP_254028122.1">
    <property type="nucleotide sequence ID" value="NZ_CAKXZS010000078.1"/>
</dbReference>
<dbReference type="PIRSF" id="PIRSF028451">
    <property type="entry name" value="UCP028451"/>
    <property type="match status" value="1"/>
</dbReference>
<accession>A0ABM9EGI0</accession>
<dbReference type="PANTHER" id="PTHR36452:SF1">
    <property type="entry name" value="DUF2461 DOMAIN-CONTAINING PROTEIN"/>
    <property type="match status" value="1"/>
</dbReference>
<keyword evidence="2" id="KW-1185">Reference proteome</keyword>
<evidence type="ECO:0000313" key="1">
    <source>
        <dbReference type="EMBL" id="CAH2407901.1"/>
    </source>
</evidence>
<dbReference type="InterPro" id="IPR015996">
    <property type="entry name" value="UCP028451"/>
</dbReference>
<sequence length="230" mass="25698">MTVAFSGFGQKAIPFLKALDFHQSREWFLENRDLFEGELRDPFGDLVETLSERFAAAGLGLRGDRKKSLFRINRDVRFARDKRPYNRHLSAILSPDGTKMEQGVFFVHVGLERCFAGVAWWQPGPPLLLAMRNAIATRPGEFRALIAALKQNGLDLDAEGCMKRAPRGFEHVTEADLAAAIRNRHFAVRHEIDAAGIHGPALVDELVDFALRAKPLLDWGRAIEAKVPVG</sequence>
<dbReference type="PANTHER" id="PTHR36452">
    <property type="entry name" value="CHROMOSOME 12, WHOLE GENOME SHOTGUN SEQUENCE"/>
    <property type="match status" value="1"/>
</dbReference>
<protein>
    <recommendedName>
        <fullName evidence="3">TIGR02453 family protein</fullName>
    </recommendedName>
</protein>
<dbReference type="NCBIfam" id="TIGR02453">
    <property type="entry name" value="TIGR02453 family protein"/>
    <property type="match status" value="1"/>
</dbReference>
<name>A0ABM9EGI0_9HYPH</name>
<gene>
    <name evidence="1" type="ORF">MES4922_80164</name>
</gene>
<evidence type="ECO:0000313" key="2">
    <source>
        <dbReference type="Proteomes" id="UP001152604"/>
    </source>
</evidence>
<organism evidence="1 2">
    <name type="scientific">Mesorhizobium ventifaucium</name>
    <dbReference type="NCBI Taxonomy" id="666020"/>
    <lineage>
        <taxon>Bacteria</taxon>
        <taxon>Pseudomonadati</taxon>
        <taxon>Pseudomonadota</taxon>
        <taxon>Alphaproteobacteria</taxon>
        <taxon>Hyphomicrobiales</taxon>
        <taxon>Phyllobacteriaceae</taxon>
        <taxon>Mesorhizobium</taxon>
    </lineage>
</organism>
<dbReference type="Pfam" id="PF09365">
    <property type="entry name" value="DUF2461"/>
    <property type="match status" value="1"/>
</dbReference>
<dbReference type="EMBL" id="CAKXZS010000078">
    <property type="protein sequence ID" value="CAH2407901.1"/>
    <property type="molecule type" value="Genomic_DNA"/>
</dbReference>